<dbReference type="Proteomes" id="UP000001476">
    <property type="component" value="Plasmid pEubeli2"/>
</dbReference>
<dbReference type="HOGENOM" id="CLU_2464444_0_0_9"/>
<proteinExistence type="predicted"/>
<evidence type="ECO:0000313" key="1">
    <source>
        <dbReference type="EMBL" id="ACR73356.1"/>
    </source>
</evidence>
<protein>
    <submittedName>
        <fullName evidence="1">Uncharacterized protein</fullName>
    </submittedName>
</protein>
<reference evidence="1 2" key="1">
    <citation type="journal article" date="2009" name="Proc. Natl. Acad. Sci. U.S.A.">
        <title>Characterizing a model human gut microbiota composed of members of its two dominant bacterial phyla.</title>
        <authorList>
            <person name="Mahowald M.A."/>
            <person name="Rey F.E."/>
            <person name="Seedorf H."/>
            <person name="Turnbaugh P.J."/>
            <person name="Fulton R.S."/>
            <person name="Wollam A."/>
            <person name="Shah N."/>
            <person name="Wang C."/>
            <person name="Magrini V."/>
            <person name="Wilson R.K."/>
            <person name="Cantarel B.L."/>
            <person name="Coutinho P.M."/>
            <person name="Henrissat B."/>
            <person name="Crock L.W."/>
            <person name="Russell A."/>
            <person name="Verberkmoes N.C."/>
            <person name="Hettich R.L."/>
            <person name="Gordon J.I."/>
        </authorList>
    </citation>
    <scope>NUCLEOTIDE SEQUENCE [LARGE SCALE GENOMIC DNA]</scope>
    <source>
        <strain evidence="2">ATCC 27750 / DSM 3376 / VPI C15-48 / C15-B4</strain>
        <plasmid evidence="1">unnamed</plasmid>
    </source>
</reference>
<dbReference type="AlphaFoldDB" id="C4Z7S8"/>
<keyword evidence="1" id="KW-0614">Plasmid</keyword>
<accession>C4Z7S8</accession>
<sequence>MKENVRGSADVRQSLFICIGGLEFLRNIKDCVNANLSLLNTGKEIILYDKLTTSNKHKSLEERAMEFNGDLMLDGEYDWGELVGREKI</sequence>
<keyword evidence="2" id="KW-1185">Reference proteome</keyword>
<organism evidence="1 2">
    <name type="scientific">Lachnospira eligens (strain ATCC 27750 / DSM 3376 / VPI C15-48 / C15-B4)</name>
    <name type="common">Eubacterium eligens</name>
    <dbReference type="NCBI Taxonomy" id="515620"/>
    <lineage>
        <taxon>Bacteria</taxon>
        <taxon>Bacillati</taxon>
        <taxon>Bacillota</taxon>
        <taxon>Clostridia</taxon>
        <taxon>Lachnospirales</taxon>
        <taxon>Lachnospiraceae</taxon>
        <taxon>Lachnospira</taxon>
    </lineage>
</organism>
<gene>
    <name evidence="1" type="ordered locus">EUBELI_20211</name>
</gene>
<dbReference type="eggNOG" id="COG2336">
    <property type="taxonomic scope" value="Bacteria"/>
</dbReference>
<dbReference type="EMBL" id="CP001106">
    <property type="protein sequence ID" value="ACR73356.1"/>
    <property type="molecule type" value="Genomic_DNA"/>
</dbReference>
<dbReference type="KEGG" id="eel:EUBELI_20211"/>
<name>C4Z7S8_LACE2</name>
<geneLocation type="plasmid" evidence="2">
    <name>pEubeli2</name>
</geneLocation>
<evidence type="ECO:0000313" key="2">
    <source>
        <dbReference type="Proteomes" id="UP000001476"/>
    </source>
</evidence>